<dbReference type="AlphaFoldDB" id="A0A9X9LYY7"/>
<evidence type="ECO:0000313" key="1">
    <source>
        <dbReference type="EMBL" id="VCX04848.1"/>
    </source>
</evidence>
<accession>A0A9X9LYY7</accession>
<comment type="caution">
    <text evidence="1">The sequence shown here is derived from an EMBL/GenBank/DDBJ whole genome shotgun (WGS) entry which is preliminary data.</text>
</comment>
<dbReference type="Proteomes" id="UP000269945">
    <property type="component" value="Unassembled WGS sequence"/>
</dbReference>
<proteinExistence type="predicted"/>
<dbReference type="EMBL" id="CYRY02030727">
    <property type="protein sequence ID" value="VCX04848.1"/>
    <property type="molecule type" value="Genomic_DNA"/>
</dbReference>
<organism evidence="1 2">
    <name type="scientific">Gulo gulo</name>
    <name type="common">Wolverine</name>
    <name type="synonym">Gluton</name>
    <dbReference type="NCBI Taxonomy" id="48420"/>
    <lineage>
        <taxon>Eukaryota</taxon>
        <taxon>Metazoa</taxon>
        <taxon>Chordata</taxon>
        <taxon>Craniata</taxon>
        <taxon>Vertebrata</taxon>
        <taxon>Euteleostomi</taxon>
        <taxon>Mammalia</taxon>
        <taxon>Eutheria</taxon>
        <taxon>Laurasiatheria</taxon>
        <taxon>Carnivora</taxon>
        <taxon>Caniformia</taxon>
        <taxon>Musteloidea</taxon>
        <taxon>Mustelidae</taxon>
        <taxon>Guloninae</taxon>
        <taxon>Gulo</taxon>
    </lineage>
</organism>
<gene>
    <name evidence="1" type="ORF">BN2614_LOCUS2</name>
</gene>
<evidence type="ECO:0000313" key="2">
    <source>
        <dbReference type="Proteomes" id="UP000269945"/>
    </source>
</evidence>
<keyword evidence="2" id="KW-1185">Reference proteome</keyword>
<sequence>MSLFLQSWGRQPSSWGRTWARYVFFLKFLHSVGIAVPEKGPLSPRVGICEGLSPILAQDHDLK</sequence>
<reference evidence="1 2" key="1">
    <citation type="submission" date="2018-10" db="EMBL/GenBank/DDBJ databases">
        <authorList>
            <person name="Ekblom R."/>
            <person name="Jareborg N."/>
        </authorList>
    </citation>
    <scope>NUCLEOTIDE SEQUENCE [LARGE SCALE GENOMIC DNA]</scope>
    <source>
        <tissue evidence="1">Muscle</tissue>
    </source>
</reference>
<name>A0A9X9LYY7_GULGU</name>
<protein>
    <submittedName>
        <fullName evidence="1">Uncharacterized protein</fullName>
    </submittedName>
</protein>